<feature type="region of interest" description="Disordered" evidence="1">
    <location>
        <begin position="960"/>
        <end position="1147"/>
    </location>
</feature>
<feature type="domain" description="Calponin-homology (CH)" evidence="2">
    <location>
        <begin position="1"/>
        <end position="101"/>
    </location>
</feature>
<dbReference type="InterPro" id="IPR036872">
    <property type="entry name" value="CH_dom_sf"/>
</dbReference>
<feature type="compositionally biased region" description="Polar residues" evidence="1">
    <location>
        <begin position="1061"/>
        <end position="1070"/>
    </location>
</feature>
<dbReference type="Gene3D" id="1.10.418.10">
    <property type="entry name" value="Calponin-like domain"/>
    <property type="match status" value="1"/>
</dbReference>
<evidence type="ECO:0000256" key="1">
    <source>
        <dbReference type="SAM" id="MobiDB-lite"/>
    </source>
</evidence>
<feature type="compositionally biased region" description="Basic and acidic residues" evidence="1">
    <location>
        <begin position="1557"/>
        <end position="1567"/>
    </location>
</feature>
<dbReference type="InterPro" id="IPR054517">
    <property type="entry name" value="SPEF2_D5"/>
</dbReference>
<proteinExistence type="predicted"/>
<feature type="compositionally biased region" description="Low complexity" evidence="1">
    <location>
        <begin position="1031"/>
        <end position="1047"/>
    </location>
</feature>
<dbReference type="Gene3D" id="3.40.50.300">
    <property type="entry name" value="P-loop containing nucleotide triphosphate hydrolases"/>
    <property type="match status" value="1"/>
</dbReference>
<dbReference type="Proteomes" id="UP000050792">
    <property type="component" value="Unassembled WGS sequence"/>
</dbReference>
<dbReference type="InterPro" id="IPR027417">
    <property type="entry name" value="P-loop_NTPase"/>
</dbReference>
<sequence length="2100" mass="241977">MSSIIYSWVSHELNLNGQSVEKLFANGYFLGKLLNKYNKFQKFYLLKNSSSPESIVRNFSHLRPALHEMGINIDAHLSHDIITEKPGSIQQLLYQIYVILSCVDGCNRCDIIDFRNVEHTQLNTLQNLSYKNQLKQLIPRQSDVSLAQILSRYERQMKINKKQIKEAELMDTLEKDALVQKRRNSRLQRSHDLRLMQSELMAKLEASIINLPKSDRKKLATKSMNTQQIKQTHASSMSLKELDDFDSRKEKCELYNSNASRTGDKSSEQLSPNLTLNISTDDFNKATMNYMKQIHKKVGEEKKAITERQRRRRRVIMDILEANHIRQEEIRSEQIMQRLSRQSHLESRISVQLEQIKQEKSIILENRLERERQYETRRELEFQLAMDHEREMLLQQKEEEKEKFAILKQFWFEQRAKRQQASYKRHYEFIQNDIIPLLLQFVMNVADYRIFTGKLVPLRFFRQWKIEFVSGLLVNDASSTEDQAEDPVEEEMSNVANQLKLKKNQIIEDQQELLDDCDLEEYQNLTGDWNVAKIGTLYTKSLPNEFFWHVQGKPIEWIDFKDECKTCEFKLPNDINLIKTNPVLEWIIKRLYKLNFPPTIESNKSDLPEFPIKLALLGKPLSGKTTIISQLEKNNRCVGINPYKLIEEALKAYENKETDECSNTPVESSTLPGTETSSTVTLSAKAKLGESLWNELKVGNEISDDLLVDLVYEKIKSLQPTIGFILDGFPTNYNQAKLLEQKLTGNKSNNIPLLLDVQNSTDLKLKNGLDLIILLDISDELILKRVAHTTISKTALNDSLTKYTTAEEIPYNNQVDIQTNTSSNQIHTMNNNSEVDENQNSTYSDNFNYSSYILQETHGNIPERLVNFIQSWPKLYKFYQKQNSNLCVVNLTDLLYNTKFYDYDIENNDESMKLAVYLEIERQIEEFIKCKENNALVKTIPVEQIEFTGNDRTIVMNVGEDVEKENDDEKEAESKRTLFASSTRELTNNDDQNDHYNNKKSDIQDYNMKDDKLKARNGSTNSLRLTQRPVTAKTSSSGKNSTTSRQSNRSKKEGSAESQRKTVGSRSPSGGRSAKQHDNKERRTNSNDRNKQVESVQKDKSRSRSGSEKKQPKKTKLKSTDSPQSVKETDKEQTVILQPDLPQPGDENYQFVDLPVMNESAHILWEFWNSTETIYNRNLKSIFRQIRSLNSNIIPHMYHIKQQFYIYLYRPDSKQHFLNQFISSFNSLLNEMRSDKETKADLHCRTDDLRDTLYEIIDETKQANENRLKTLLDIPGWFTDKQILLINSYLSLLQIELTRFQENAQLIKDYYEVMEARPQTVENESIQALSGTIDASQIEYTRIPLIKLPDEIVENGDSSGSRKSTSTRQNSSRSSSNRLNKSKLTDSGNTVLSKYPTPIDMKFEILPSEFRSQINLLNPNSSLQEIFAAFSKNGLPLTSQTVSSNQPNQKGTKPGAVKANSIQEKVTLSNPINLLLDKPTPSTDSSIQFLYNVFLSAMQIILNQVQTERKSRANEAMLDGYTVDLLIKPTDTKGGKLNSADKNKGGQPRKGQRKSVGPKEKGSKPDEQATTPVELTEEDQKAREVRQHIREEHIAALEKEAAKTAFRFTLIRAQGSAVLSDLQEKFSQLKQFMTDCIGIKTLKEHDAVNNTLEVIRYMIEKEQKLPEKMILDGEQFYIDESDTISPISNDSLLMEKLRINSPVINKPTESEPQYFNLSQLKYLCDKFSTLSQTGFIDVFNFQSILKPILTERFTELTGSCSTDTLNELLTCLVYKYRLSFETNSVKISATTDYNDLIKVNNTHEKQVYYIDWRQFLLAACQPAITYHHSTVITQSSLVELSQRLMELDQSVKHENLLNVKVTRAQFQFASFKWFPVGVKNYEELHDFIFSIFTKKVSQSKTNQTYLKNDSQNTETCINSQNYETVSMEETVNCSDLLLNISVIQVKSPYIGFLRCLSTLLGRHVPYISVHNQLMVDLCDMEYEGVPQNCPDDPIPKEILEKILSFGLVNTNQCRTVHDDLETSQVLDASEPGNFLISDKLQDIFTSLENNGQPSTLKNLLHNMDFQNLLISSLAHFKGIAQFSEPWITALQTYFNDSFYL</sequence>
<dbReference type="InterPro" id="IPR052634">
    <property type="entry name" value="Sperm_flagellar-bone_growth"/>
</dbReference>
<feature type="compositionally biased region" description="Polar residues" evidence="1">
    <location>
        <begin position="661"/>
        <end position="676"/>
    </location>
</feature>
<accession>A0AA85FL01</accession>
<dbReference type="InterPro" id="IPR010441">
    <property type="entry name" value="CH_2"/>
</dbReference>
<dbReference type="PANTHER" id="PTHR14919:SF0">
    <property type="entry name" value="SPERM FLAGELLAR PROTEIN 2"/>
    <property type="match status" value="1"/>
</dbReference>
<feature type="compositionally biased region" description="Basic and acidic residues" evidence="1">
    <location>
        <begin position="1075"/>
        <end position="1110"/>
    </location>
</feature>
<dbReference type="GO" id="GO:0005737">
    <property type="term" value="C:cytoplasm"/>
    <property type="evidence" value="ECO:0007669"/>
    <property type="project" value="UniProtKB-ARBA"/>
</dbReference>
<feature type="compositionally biased region" description="Polar residues" evidence="1">
    <location>
        <begin position="1017"/>
        <end position="1029"/>
    </location>
</feature>
<evidence type="ECO:0000313" key="3">
    <source>
        <dbReference type="Proteomes" id="UP000050792"/>
    </source>
</evidence>
<feature type="compositionally biased region" description="Acidic residues" evidence="1">
    <location>
        <begin position="960"/>
        <end position="971"/>
    </location>
</feature>
<evidence type="ECO:0000313" key="4">
    <source>
        <dbReference type="WBParaSite" id="SRDH1_5550.1"/>
    </source>
</evidence>
<organism evidence="3 4">
    <name type="scientific">Schistosoma rodhaini</name>
    <dbReference type="NCBI Taxonomy" id="6188"/>
    <lineage>
        <taxon>Eukaryota</taxon>
        <taxon>Metazoa</taxon>
        <taxon>Spiralia</taxon>
        <taxon>Lophotrochozoa</taxon>
        <taxon>Platyhelminthes</taxon>
        <taxon>Trematoda</taxon>
        <taxon>Digenea</taxon>
        <taxon>Strigeidida</taxon>
        <taxon>Schistosomatoidea</taxon>
        <taxon>Schistosomatidae</taxon>
        <taxon>Schistosoma</taxon>
    </lineage>
</organism>
<feature type="compositionally biased region" description="Basic and acidic residues" evidence="1">
    <location>
        <begin position="1532"/>
        <end position="1544"/>
    </location>
</feature>
<feature type="region of interest" description="Disordered" evidence="1">
    <location>
        <begin position="657"/>
        <end position="676"/>
    </location>
</feature>
<reference evidence="3" key="1">
    <citation type="submission" date="2022-06" db="EMBL/GenBank/DDBJ databases">
        <authorList>
            <person name="Berger JAMES D."/>
            <person name="Berger JAMES D."/>
        </authorList>
    </citation>
    <scope>NUCLEOTIDE SEQUENCE [LARGE SCALE GENOMIC DNA]</scope>
</reference>
<dbReference type="PANTHER" id="PTHR14919">
    <property type="entry name" value="KPL2-RELATED"/>
    <property type="match status" value="1"/>
</dbReference>
<protein>
    <recommendedName>
        <fullName evidence="2">Calponin-homology (CH) domain-containing protein</fullName>
    </recommendedName>
</protein>
<dbReference type="SUPFAM" id="SSF47576">
    <property type="entry name" value="Calponin-homology domain, CH-domain"/>
    <property type="match status" value="1"/>
</dbReference>
<reference evidence="4" key="2">
    <citation type="submission" date="2023-11" db="UniProtKB">
        <authorList>
            <consortium name="WormBaseParasite"/>
        </authorList>
    </citation>
    <scope>IDENTIFICATION</scope>
</reference>
<feature type="compositionally biased region" description="Basic and acidic residues" evidence="1">
    <location>
        <begin position="992"/>
        <end position="1014"/>
    </location>
</feature>
<feature type="region of interest" description="Disordered" evidence="1">
    <location>
        <begin position="1354"/>
        <end position="1391"/>
    </location>
</feature>
<dbReference type="PROSITE" id="PS50021">
    <property type="entry name" value="CH"/>
    <property type="match status" value="1"/>
</dbReference>
<dbReference type="InterPro" id="IPR001715">
    <property type="entry name" value="CH_dom"/>
</dbReference>
<dbReference type="Pfam" id="PF06294">
    <property type="entry name" value="CH_2"/>
    <property type="match status" value="1"/>
</dbReference>
<evidence type="ECO:0000259" key="2">
    <source>
        <dbReference type="PROSITE" id="PS50021"/>
    </source>
</evidence>
<feature type="compositionally biased region" description="Basic and acidic residues" evidence="1">
    <location>
        <begin position="1050"/>
        <end position="1060"/>
    </location>
</feature>
<feature type="compositionally biased region" description="Polar residues" evidence="1">
    <location>
        <begin position="979"/>
        <end position="990"/>
    </location>
</feature>
<dbReference type="WBParaSite" id="SRDH1_5550.1">
    <property type="protein sequence ID" value="SRDH1_5550.1"/>
    <property type="gene ID" value="SRDH1_5550"/>
</dbReference>
<feature type="compositionally biased region" description="Low complexity" evidence="1">
    <location>
        <begin position="1361"/>
        <end position="1379"/>
    </location>
</feature>
<dbReference type="Pfam" id="PF00406">
    <property type="entry name" value="ADK"/>
    <property type="match status" value="1"/>
</dbReference>
<name>A0AA85FL01_9TREM</name>
<dbReference type="SUPFAM" id="SSF52540">
    <property type="entry name" value="P-loop containing nucleoside triphosphate hydrolases"/>
    <property type="match status" value="1"/>
</dbReference>
<feature type="region of interest" description="Disordered" evidence="1">
    <location>
        <begin position="1532"/>
        <end position="1581"/>
    </location>
</feature>
<keyword evidence="3" id="KW-1185">Reference proteome</keyword>
<dbReference type="Pfam" id="PF22946">
    <property type="entry name" value="SPEF2_D5"/>
    <property type="match status" value="1"/>
</dbReference>